<feature type="domain" description="HTH araC/xylS-type" evidence="4">
    <location>
        <begin position="108"/>
        <end position="210"/>
    </location>
</feature>
<dbReference type="Pfam" id="PF12833">
    <property type="entry name" value="HTH_18"/>
    <property type="match status" value="1"/>
</dbReference>
<dbReference type="PANTHER" id="PTHR43280">
    <property type="entry name" value="ARAC-FAMILY TRANSCRIPTIONAL REGULATOR"/>
    <property type="match status" value="1"/>
</dbReference>
<reference evidence="5 6" key="1">
    <citation type="submission" date="2021-12" db="EMBL/GenBank/DDBJ databases">
        <title>Discovery of the Pendulisporaceae a myxobacterial family with distinct sporulation behavior and unique specialized metabolism.</title>
        <authorList>
            <person name="Garcia R."/>
            <person name="Popoff A."/>
            <person name="Bader C.D."/>
            <person name="Loehr J."/>
            <person name="Walesch S."/>
            <person name="Walt C."/>
            <person name="Boldt J."/>
            <person name="Bunk B."/>
            <person name="Haeckl F.J.F.P.J."/>
            <person name="Gunesch A.P."/>
            <person name="Birkelbach J."/>
            <person name="Nuebel U."/>
            <person name="Pietschmann T."/>
            <person name="Bach T."/>
            <person name="Mueller R."/>
        </authorList>
    </citation>
    <scope>NUCLEOTIDE SEQUENCE [LARGE SCALE GENOMIC DNA]</scope>
    <source>
        <strain evidence="5 6">MSr12523</strain>
    </source>
</reference>
<dbReference type="InterPro" id="IPR018060">
    <property type="entry name" value="HTH_AraC"/>
</dbReference>
<accession>A0ABZ2K1V9</accession>
<name>A0ABZ2K1V9_9BACT</name>
<dbReference type="InterPro" id="IPR009057">
    <property type="entry name" value="Homeodomain-like_sf"/>
</dbReference>
<evidence type="ECO:0000256" key="3">
    <source>
        <dbReference type="ARBA" id="ARBA00023163"/>
    </source>
</evidence>
<organism evidence="5 6">
    <name type="scientific">Pendulispora brunnea</name>
    <dbReference type="NCBI Taxonomy" id="2905690"/>
    <lineage>
        <taxon>Bacteria</taxon>
        <taxon>Pseudomonadati</taxon>
        <taxon>Myxococcota</taxon>
        <taxon>Myxococcia</taxon>
        <taxon>Myxococcales</taxon>
        <taxon>Sorangiineae</taxon>
        <taxon>Pendulisporaceae</taxon>
        <taxon>Pendulispora</taxon>
    </lineage>
</organism>
<evidence type="ECO:0000259" key="4">
    <source>
        <dbReference type="PROSITE" id="PS01124"/>
    </source>
</evidence>
<evidence type="ECO:0000256" key="2">
    <source>
        <dbReference type="ARBA" id="ARBA00023125"/>
    </source>
</evidence>
<dbReference type="SMART" id="SM00342">
    <property type="entry name" value="HTH_ARAC"/>
    <property type="match status" value="1"/>
</dbReference>
<dbReference type="RefSeq" id="WP_394843320.1">
    <property type="nucleotide sequence ID" value="NZ_CP089982.1"/>
</dbReference>
<proteinExistence type="predicted"/>
<evidence type="ECO:0000256" key="1">
    <source>
        <dbReference type="ARBA" id="ARBA00023015"/>
    </source>
</evidence>
<protein>
    <submittedName>
        <fullName evidence="5">Helix-turn-helix transcriptional regulator</fullName>
    </submittedName>
</protein>
<evidence type="ECO:0000313" key="5">
    <source>
        <dbReference type="EMBL" id="WXA92718.1"/>
    </source>
</evidence>
<gene>
    <name evidence="5" type="ORF">LZC95_40505</name>
</gene>
<dbReference type="SUPFAM" id="SSF46689">
    <property type="entry name" value="Homeodomain-like"/>
    <property type="match status" value="1"/>
</dbReference>
<keyword evidence="3" id="KW-0804">Transcription</keyword>
<dbReference type="PRINTS" id="PR00032">
    <property type="entry name" value="HTHARAC"/>
</dbReference>
<dbReference type="Proteomes" id="UP001379533">
    <property type="component" value="Chromosome"/>
</dbReference>
<keyword evidence="1" id="KW-0805">Transcription regulation</keyword>
<dbReference type="Gene3D" id="1.10.10.60">
    <property type="entry name" value="Homeodomain-like"/>
    <property type="match status" value="1"/>
</dbReference>
<keyword evidence="2" id="KW-0238">DNA-binding</keyword>
<dbReference type="PANTHER" id="PTHR43280:SF32">
    <property type="entry name" value="TRANSCRIPTIONAL REGULATORY PROTEIN"/>
    <property type="match status" value="1"/>
</dbReference>
<evidence type="ECO:0000313" key="6">
    <source>
        <dbReference type="Proteomes" id="UP001379533"/>
    </source>
</evidence>
<dbReference type="EMBL" id="CP089982">
    <property type="protein sequence ID" value="WXA92718.1"/>
    <property type="molecule type" value="Genomic_DNA"/>
</dbReference>
<sequence length="218" mass="23633">MRAGQVQEWGNIAAINGPVVLFTPTALDAETRECIRHAGVVTPNHWSHEAIANAPAGNALDVAFAAAALADAPSGIRSAALMRALATTLLLLVMSMPTGNGLQGPAPHPAFVWFRDELEANFRTRHKVAEYAARLGYSTRTLNRLARHNTGLSAKQLIDERIVLEARRSLAHGRDSVAQIAEHLGFDDASNFAKYFQQRTGMSPSLFRNGTRDPRSLA</sequence>
<dbReference type="InterPro" id="IPR020449">
    <property type="entry name" value="Tscrpt_reg_AraC-type_HTH"/>
</dbReference>
<dbReference type="PROSITE" id="PS01124">
    <property type="entry name" value="HTH_ARAC_FAMILY_2"/>
    <property type="match status" value="1"/>
</dbReference>
<keyword evidence="6" id="KW-1185">Reference proteome</keyword>